<gene>
    <name evidence="1" type="ORF">KY084_06795</name>
</gene>
<proteinExistence type="predicted"/>
<dbReference type="Proteomes" id="UP001197214">
    <property type="component" value="Unassembled WGS sequence"/>
</dbReference>
<evidence type="ECO:0000313" key="1">
    <source>
        <dbReference type="EMBL" id="MBW4330582.1"/>
    </source>
</evidence>
<dbReference type="RefSeq" id="WP_219237705.1">
    <property type="nucleotide sequence ID" value="NZ_JAHWZX010000005.1"/>
</dbReference>
<organism evidence="1 2">
    <name type="scientific">Stakelama flava</name>
    <dbReference type="NCBI Taxonomy" id="2860338"/>
    <lineage>
        <taxon>Bacteria</taxon>
        <taxon>Pseudomonadati</taxon>
        <taxon>Pseudomonadota</taxon>
        <taxon>Alphaproteobacteria</taxon>
        <taxon>Sphingomonadales</taxon>
        <taxon>Sphingomonadaceae</taxon>
        <taxon>Stakelama</taxon>
    </lineage>
</organism>
<name>A0ABS6XK58_9SPHN</name>
<sequence length="188" mass="19845">MQPAFPAAVIAAACADAKAYLRDTSDVNDARIEAMAASALALAEAFTGQVLVARDDEEMLTVRQNWTPLSSEPVTAITGVIGVPAEGANFVLPVGAYSVDIDARGMGWVRIVRAGTAGRVRVLFTAGLANDWTALPAPVRQGVILLIAHLADERSASEAPPAAVTALWRPWRRIRLVDAAEFRAVAEG</sequence>
<evidence type="ECO:0000313" key="2">
    <source>
        <dbReference type="Proteomes" id="UP001197214"/>
    </source>
</evidence>
<accession>A0ABS6XK58</accession>
<dbReference type="NCBIfam" id="TIGR02215">
    <property type="entry name" value="phage_chp_gp8"/>
    <property type="match status" value="1"/>
</dbReference>
<reference evidence="1 2" key="1">
    <citation type="submission" date="2021-07" db="EMBL/GenBank/DDBJ databases">
        <title>Stakelama flava sp. nov., a novel endophytic bacterium isolated from branch of Kandelia candel.</title>
        <authorList>
            <person name="Tuo L."/>
        </authorList>
    </citation>
    <scope>NUCLEOTIDE SEQUENCE [LARGE SCALE GENOMIC DNA]</scope>
    <source>
        <strain evidence="1 2">CBK3Z-3</strain>
    </source>
</reference>
<keyword evidence="2" id="KW-1185">Reference proteome</keyword>
<dbReference type="EMBL" id="JAHWZX010000005">
    <property type="protein sequence ID" value="MBW4330582.1"/>
    <property type="molecule type" value="Genomic_DNA"/>
</dbReference>
<protein>
    <recommendedName>
        <fullName evidence="3">PhiE125 gp8 family phage protein</fullName>
    </recommendedName>
</protein>
<comment type="caution">
    <text evidence="1">The sequence shown here is derived from an EMBL/GenBank/DDBJ whole genome shotgun (WGS) entry which is preliminary data.</text>
</comment>
<evidence type="ECO:0008006" key="3">
    <source>
        <dbReference type="Google" id="ProtNLM"/>
    </source>
</evidence>
<dbReference type="CDD" id="cd08054">
    <property type="entry name" value="gp6"/>
    <property type="match status" value="1"/>
</dbReference>
<dbReference type="InterPro" id="IPR011738">
    <property type="entry name" value="Phage_CHP"/>
</dbReference>